<name>A0A5C3LDG5_COPMA</name>
<dbReference type="EMBL" id="ML210146">
    <property type="protein sequence ID" value="TFK30857.1"/>
    <property type="molecule type" value="Genomic_DNA"/>
</dbReference>
<feature type="compositionally biased region" description="Low complexity" evidence="2">
    <location>
        <begin position="145"/>
        <end position="175"/>
    </location>
</feature>
<dbReference type="OrthoDB" id="2979468at2759"/>
<proteinExistence type="predicted"/>
<feature type="region of interest" description="Disordered" evidence="2">
    <location>
        <begin position="113"/>
        <end position="132"/>
    </location>
</feature>
<dbReference type="Proteomes" id="UP000307440">
    <property type="component" value="Unassembled WGS sequence"/>
</dbReference>
<evidence type="ECO:0000313" key="3">
    <source>
        <dbReference type="EMBL" id="TFK30857.1"/>
    </source>
</evidence>
<protein>
    <submittedName>
        <fullName evidence="3">Uncharacterized protein</fullName>
    </submittedName>
</protein>
<accession>A0A5C3LDG5</accession>
<keyword evidence="4" id="KW-1185">Reference proteome</keyword>
<feature type="region of interest" description="Disordered" evidence="2">
    <location>
        <begin position="138"/>
        <end position="175"/>
    </location>
</feature>
<keyword evidence="1" id="KW-0175">Coiled coil</keyword>
<evidence type="ECO:0000256" key="1">
    <source>
        <dbReference type="SAM" id="Coils"/>
    </source>
</evidence>
<organism evidence="3 4">
    <name type="scientific">Coprinopsis marcescibilis</name>
    <name type="common">Agaric fungus</name>
    <name type="synonym">Psathyrella marcescibilis</name>
    <dbReference type="NCBI Taxonomy" id="230819"/>
    <lineage>
        <taxon>Eukaryota</taxon>
        <taxon>Fungi</taxon>
        <taxon>Dikarya</taxon>
        <taxon>Basidiomycota</taxon>
        <taxon>Agaricomycotina</taxon>
        <taxon>Agaricomycetes</taxon>
        <taxon>Agaricomycetidae</taxon>
        <taxon>Agaricales</taxon>
        <taxon>Agaricineae</taxon>
        <taxon>Psathyrellaceae</taxon>
        <taxon>Coprinopsis</taxon>
    </lineage>
</organism>
<evidence type="ECO:0000313" key="4">
    <source>
        <dbReference type="Proteomes" id="UP000307440"/>
    </source>
</evidence>
<sequence>MRPAPFGPSNLHGGAWDMALPEHPTLRFQHDPPAYQGVDVHPPFMDIHSLTRSELIALIESERSSSHYTDFPEEKDAIIESLRVQLQSCERRNQELQSMIRELRAELSAVSNHECGSNNLPRSAGTSTASGHSPIVEVRRGHKISSGSNGYSGGRNLDNSPSNNSGNSTSTASISMNPDDTGIIAKLQTLNNTIVSTATVLSKQLQYNDLLITIPDRRTMDGIQQSFVRTSWVVGEKIATELASHPLPKDCYEDKPPTLLAQMMFESVFAKWCAFILRYIDDDVTNGGVEAYNWYRGIQELRSSPITNDNWLSSIMNCIRDITYIAGWAFKSNSNNEANFSLSPIIIAIQGLRKSLDELSTTPQHLEVHLIKAGSQFETSRSAMVDAFAVGKRAMFSIRRKPVSGDIVAASTGLGLKSLANPDKPRTVAPPRIVLERAFLDAFSKSAQFEEPRVRVRVGGGRSAAVSSSVKPAVKVDV</sequence>
<dbReference type="AlphaFoldDB" id="A0A5C3LDG5"/>
<feature type="coiled-coil region" evidence="1">
    <location>
        <begin position="79"/>
        <end position="113"/>
    </location>
</feature>
<reference evidence="3 4" key="1">
    <citation type="journal article" date="2019" name="Nat. Ecol. Evol.">
        <title>Megaphylogeny resolves global patterns of mushroom evolution.</title>
        <authorList>
            <person name="Varga T."/>
            <person name="Krizsan K."/>
            <person name="Foldi C."/>
            <person name="Dima B."/>
            <person name="Sanchez-Garcia M."/>
            <person name="Sanchez-Ramirez S."/>
            <person name="Szollosi G.J."/>
            <person name="Szarkandi J.G."/>
            <person name="Papp V."/>
            <person name="Albert L."/>
            <person name="Andreopoulos W."/>
            <person name="Angelini C."/>
            <person name="Antonin V."/>
            <person name="Barry K.W."/>
            <person name="Bougher N.L."/>
            <person name="Buchanan P."/>
            <person name="Buyck B."/>
            <person name="Bense V."/>
            <person name="Catcheside P."/>
            <person name="Chovatia M."/>
            <person name="Cooper J."/>
            <person name="Damon W."/>
            <person name="Desjardin D."/>
            <person name="Finy P."/>
            <person name="Geml J."/>
            <person name="Haridas S."/>
            <person name="Hughes K."/>
            <person name="Justo A."/>
            <person name="Karasinski D."/>
            <person name="Kautmanova I."/>
            <person name="Kiss B."/>
            <person name="Kocsube S."/>
            <person name="Kotiranta H."/>
            <person name="LaButti K.M."/>
            <person name="Lechner B.E."/>
            <person name="Liimatainen K."/>
            <person name="Lipzen A."/>
            <person name="Lukacs Z."/>
            <person name="Mihaltcheva S."/>
            <person name="Morgado L.N."/>
            <person name="Niskanen T."/>
            <person name="Noordeloos M.E."/>
            <person name="Ohm R.A."/>
            <person name="Ortiz-Santana B."/>
            <person name="Ovrebo C."/>
            <person name="Racz N."/>
            <person name="Riley R."/>
            <person name="Savchenko A."/>
            <person name="Shiryaev A."/>
            <person name="Soop K."/>
            <person name="Spirin V."/>
            <person name="Szebenyi C."/>
            <person name="Tomsovsky M."/>
            <person name="Tulloss R.E."/>
            <person name="Uehling J."/>
            <person name="Grigoriev I.V."/>
            <person name="Vagvolgyi C."/>
            <person name="Papp T."/>
            <person name="Martin F.M."/>
            <person name="Miettinen O."/>
            <person name="Hibbett D.S."/>
            <person name="Nagy L.G."/>
        </authorList>
    </citation>
    <scope>NUCLEOTIDE SEQUENCE [LARGE SCALE GENOMIC DNA]</scope>
    <source>
        <strain evidence="3 4">CBS 121175</strain>
    </source>
</reference>
<feature type="compositionally biased region" description="Polar residues" evidence="2">
    <location>
        <begin position="113"/>
        <end position="131"/>
    </location>
</feature>
<gene>
    <name evidence="3" type="ORF">FA15DRAFT_662920</name>
</gene>
<evidence type="ECO:0000256" key="2">
    <source>
        <dbReference type="SAM" id="MobiDB-lite"/>
    </source>
</evidence>